<keyword evidence="1" id="KW-1185">Reference proteome</keyword>
<protein>
    <submittedName>
        <fullName evidence="2">Uncharacterized protein LOC142170156</fullName>
    </submittedName>
</protein>
<dbReference type="Proteomes" id="UP000790787">
    <property type="component" value="Chromosome 16"/>
</dbReference>
<reference evidence="2" key="2">
    <citation type="submission" date="2025-08" db="UniProtKB">
        <authorList>
            <consortium name="RefSeq"/>
        </authorList>
    </citation>
    <scope>IDENTIFICATION</scope>
    <source>
        <tissue evidence="2">Leaf</tissue>
    </source>
</reference>
<accession>A0AC58SSY2</accession>
<organism evidence="1 2">
    <name type="scientific">Nicotiana tabacum</name>
    <name type="common">Common tobacco</name>
    <dbReference type="NCBI Taxonomy" id="4097"/>
    <lineage>
        <taxon>Eukaryota</taxon>
        <taxon>Viridiplantae</taxon>
        <taxon>Streptophyta</taxon>
        <taxon>Embryophyta</taxon>
        <taxon>Tracheophyta</taxon>
        <taxon>Spermatophyta</taxon>
        <taxon>Magnoliopsida</taxon>
        <taxon>eudicotyledons</taxon>
        <taxon>Gunneridae</taxon>
        <taxon>Pentapetalae</taxon>
        <taxon>asterids</taxon>
        <taxon>lamiids</taxon>
        <taxon>Solanales</taxon>
        <taxon>Solanaceae</taxon>
        <taxon>Nicotianoideae</taxon>
        <taxon>Nicotianeae</taxon>
        <taxon>Nicotiana</taxon>
    </lineage>
</organism>
<name>A0AC58SSY2_TOBAC</name>
<proteinExistence type="predicted"/>
<gene>
    <name evidence="2" type="primary">LOC142170156</name>
</gene>
<evidence type="ECO:0000313" key="2">
    <source>
        <dbReference type="RefSeq" id="XP_075088089.1"/>
    </source>
</evidence>
<reference evidence="1" key="1">
    <citation type="journal article" date="2014" name="Nat. Commun.">
        <title>The tobacco genome sequence and its comparison with those of tomato and potato.</title>
        <authorList>
            <person name="Sierro N."/>
            <person name="Battey J.N."/>
            <person name="Ouadi S."/>
            <person name="Bakaher N."/>
            <person name="Bovet L."/>
            <person name="Willig A."/>
            <person name="Goepfert S."/>
            <person name="Peitsch M.C."/>
            <person name="Ivanov N.V."/>
        </authorList>
    </citation>
    <scope>NUCLEOTIDE SEQUENCE [LARGE SCALE GENOMIC DNA]</scope>
</reference>
<dbReference type="RefSeq" id="XP_075088089.1">
    <property type="nucleotide sequence ID" value="XM_075231988.1"/>
</dbReference>
<evidence type="ECO:0000313" key="1">
    <source>
        <dbReference type="Proteomes" id="UP000790787"/>
    </source>
</evidence>
<sequence>MSEPVEAPRPPPPFPQRLQKKNDDRMFTKFLSMLSQVQLNIPLVDVLREIPKLLEKDVAFKFDDACLKAFEELKGRYLFEKKDAKPRLIRWVLLLQEFDLEIRDRKGTENQAADHLSRLENRNHVVEGGAIKETFPDEQLLAITSSTDPWCQRTGMITKKHEMSLQNILWVEAIALPSNDAKVVVNFVKKHIFTRFGTPRVLISDGGTHFCNKLLNNVLAKYGVKHKVSTAYHPQMSGQVEVSNRELKQIIEKTVSANRKDWAEKLDDALWAYRTAYKTPIGASPYRLVYGKACHLPVELEHKAYWAIKKLNMDRDLAGEKRYYGTIEKAPSHRSILSRQRAAPARPYDSNKFVSPEAQTRFTEKAAKKPIPERGIDIKKVKERCPHMYNELMEQSL</sequence>